<dbReference type="GeneID" id="100083835"/>
<evidence type="ECO:0000256" key="5">
    <source>
        <dbReference type="ARBA" id="ARBA00022641"/>
    </source>
</evidence>
<evidence type="ECO:0000256" key="11">
    <source>
        <dbReference type="ARBA" id="ARBA00039221"/>
    </source>
</evidence>
<dbReference type="KEGG" id="oaa:100083835"/>
<dbReference type="Bgee" id="ENSOANG00000050119">
    <property type="expression patterns" value="Expressed in cerebellum and 7 other cell types or tissues"/>
</dbReference>
<dbReference type="Pfam" id="PF01271">
    <property type="entry name" value="Granin"/>
    <property type="match status" value="1"/>
</dbReference>
<feature type="region of interest" description="Disordered" evidence="14">
    <location>
        <begin position="863"/>
        <end position="882"/>
    </location>
</feature>
<feature type="compositionally biased region" description="Basic and acidic residues" evidence="14">
    <location>
        <begin position="293"/>
        <end position="381"/>
    </location>
</feature>
<evidence type="ECO:0000256" key="3">
    <source>
        <dbReference type="ARBA" id="ARBA00022525"/>
    </source>
</evidence>
<feature type="region of interest" description="Disordered" evidence="14">
    <location>
        <begin position="261"/>
        <end position="782"/>
    </location>
</feature>
<proteinExistence type="inferred from homology"/>
<evidence type="ECO:0000256" key="7">
    <source>
        <dbReference type="ARBA" id="ARBA00022729"/>
    </source>
</evidence>
<dbReference type="Proteomes" id="UP000002279">
    <property type="component" value="Unplaced"/>
</dbReference>
<dbReference type="GeneTree" id="ENSGT00940000154206"/>
<keyword evidence="10" id="KW-0325">Glycoprotein</keyword>
<evidence type="ECO:0000256" key="9">
    <source>
        <dbReference type="ARBA" id="ARBA00023157"/>
    </source>
</evidence>
<dbReference type="InterPro" id="IPR001990">
    <property type="entry name" value="Granin"/>
</dbReference>
<dbReference type="PRINTS" id="PR00659">
    <property type="entry name" value="CHROMOGRANIN"/>
</dbReference>
<feature type="compositionally biased region" description="Acidic residues" evidence="14">
    <location>
        <begin position="426"/>
        <end position="453"/>
    </location>
</feature>
<feature type="domain" description="Shieldin complex subunit 1 C-terminal" evidence="15">
    <location>
        <begin position="90"/>
        <end position="200"/>
    </location>
</feature>
<dbReference type="InParanoid" id="A0A6I8MYA9"/>
<keyword evidence="17" id="KW-1185">Reference proteome</keyword>
<dbReference type="FunCoup" id="A0A6I8MYA9">
    <property type="interactions" value="171"/>
</dbReference>
<gene>
    <name evidence="16" type="primary">CHGB</name>
</gene>
<keyword evidence="9" id="KW-1015">Disulfide bond</keyword>
<feature type="compositionally biased region" description="Polar residues" evidence="14">
    <location>
        <begin position="60"/>
        <end position="73"/>
    </location>
</feature>
<dbReference type="InterPro" id="IPR018054">
    <property type="entry name" value="Chromogranin_CS"/>
</dbReference>
<evidence type="ECO:0000256" key="4">
    <source>
        <dbReference type="ARBA" id="ARBA00022553"/>
    </source>
</evidence>
<reference evidence="16" key="1">
    <citation type="submission" date="2025-08" db="UniProtKB">
        <authorList>
            <consortium name="Ensembl"/>
        </authorList>
    </citation>
    <scope>IDENTIFICATION</scope>
    <source>
        <strain evidence="16">Glennie</strain>
    </source>
</reference>
<evidence type="ECO:0000256" key="6">
    <source>
        <dbReference type="ARBA" id="ARBA00022685"/>
    </source>
</evidence>
<keyword evidence="3" id="KW-0964">Secreted</keyword>
<dbReference type="OrthoDB" id="9907623at2759"/>
<evidence type="ECO:0000256" key="10">
    <source>
        <dbReference type="ARBA" id="ARBA00023180"/>
    </source>
</evidence>
<evidence type="ECO:0000256" key="8">
    <source>
        <dbReference type="ARBA" id="ARBA00022974"/>
    </source>
</evidence>
<feature type="compositionally biased region" description="Basic residues" evidence="14">
    <location>
        <begin position="489"/>
        <end position="500"/>
    </location>
</feature>
<accession>A0A6I8MYA9</accession>
<name>A0A6I8MYA9_ORNAN</name>
<feature type="compositionally biased region" description="Basic and acidic residues" evidence="14">
    <location>
        <begin position="676"/>
        <end position="697"/>
    </location>
</feature>
<feature type="compositionally biased region" description="Basic and acidic residues" evidence="14">
    <location>
        <begin position="390"/>
        <end position="425"/>
    </location>
</feature>
<dbReference type="GO" id="GO:0005615">
    <property type="term" value="C:extracellular space"/>
    <property type="evidence" value="ECO:0000318"/>
    <property type="project" value="GO_Central"/>
</dbReference>
<dbReference type="CTD" id="1114"/>
<dbReference type="OMA" id="RPGHKHQ"/>
<keyword evidence="4" id="KW-0597">Phosphoprotein</keyword>
<organism evidence="16 17">
    <name type="scientific">Ornithorhynchus anatinus</name>
    <name type="common">Duckbill platypus</name>
    <dbReference type="NCBI Taxonomy" id="9258"/>
    <lineage>
        <taxon>Eukaryota</taxon>
        <taxon>Metazoa</taxon>
        <taxon>Chordata</taxon>
        <taxon>Craniata</taxon>
        <taxon>Vertebrata</taxon>
        <taxon>Euteleostomi</taxon>
        <taxon>Mammalia</taxon>
        <taxon>Monotremata</taxon>
        <taxon>Ornithorhynchidae</taxon>
        <taxon>Ornithorhynchus</taxon>
    </lineage>
</organism>
<keyword evidence="8" id="KW-0654">Proteoglycan</keyword>
<evidence type="ECO:0000256" key="2">
    <source>
        <dbReference type="ARBA" id="ARBA00005723"/>
    </source>
</evidence>
<evidence type="ECO:0000256" key="14">
    <source>
        <dbReference type="SAM" id="MobiDB-lite"/>
    </source>
</evidence>
<evidence type="ECO:0000256" key="13">
    <source>
        <dbReference type="ARBA" id="ARBA00044763"/>
    </source>
</evidence>
<evidence type="ECO:0000256" key="12">
    <source>
        <dbReference type="ARBA" id="ARBA00042410"/>
    </source>
</evidence>
<sequence>MEGEETTPSYQSEGSSLLLDLPSAYDITDRILQTLGSGAISETSSSVENVGSLVSLAEYSETSNPNSEQNDPGTSEDLWLNDSSMAESGKKKEEDGLRKSLDRFYETFGQAWFPPGDPLSEAASRCLDHRITTLASQERKKYALRSFQMARVILNRDGYSVLQRPSKQMLFSSVGGETVSPGRAKSTPGLSKDVARFLSDRIAVNGGSEAVSAEPVDRGDPAEEMVTRCIIEVLSNALAKPNAPPIDPECREILRKNGKQDIKEKKDENENSKFEARLLREDNGEAQGPTSIEEGRNPVDEEAPRKMEEEELEKGAQGKDPSKEEERGKHQGSHSLHEDLLHKEPKKYQGEKSMEEGEVEEKYKKNRSSEEGSQEKRRAEASEEVPQVLPDKRFQATAKNPDEFLDEFKRHSQSHSKERTHSHEMSEEEEEGEEGEEEEEEDEKGAEEEEEESISEKHLSDSKSQGSFQHRYSEETDESEEATAEMAKRRTKPRHHHRRYRFGERRPHYEERRNTLGESQESTEDRARFWDKRGHHKKNYYEDPEEESNNQEEKRNYHREPASEDLEGEKHGGRGSEEYSEKRRPSEESQEEEEKRNYHSGENEETRSFYDKIRQRKGEENEGERSQPGEKRHHRGESEDEPEKRDNRDKEKYSSEDQHYARQSNGGDWRRHVRGERRERDRSRFIHKERNSEEKQHSAGSFEEEDFGKQQQKEDQESEESREETRFQEKEFSTNRADKKDKRLGSQFSPYYQNLRWKNRQTEKKDNLGEEFPVSEEERRQSLNEQTFFPEYSDYDWWEKKPLVDRVNQGHGEKRNLPRIPHLGLKRQYNRVDQLAQLLNYRKKSAEFPDFYNSDEEMKKRHMIRNEKGSLNQRPLTEEEEKELENLAAMDLELQKIAEKFSHPRRG</sequence>
<dbReference type="InterPro" id="IPR053898">
    <property type="entry name" value="SHLD1_C"/>
</dbReference>
<reference evidence="16" key="2">
    <citation type="submission" date="2025-09" db="UniProtKB">
        <authorList>
            <consortium name="Ensembl"/>
        </authorList>
    </citation>
    <scope>IDENTIFICATION</scope>
    <source>
        <strain evidence="16">Glennie</strain>
    </source>
</reference>
<evidence type="ECO:0000259" key="15">
    <source>
        <dbReference type="Pfam" id="PF15021"/>
    </source>
</evidence>
<keyword evidence="7" id="KW-0732">Signal</keyword>
<dbReference type="InterPro" id="IPR001819">
    <property type="entry name" value="Chromogranin_AB"/>
</dbReference>
<feature type="compositionally biased region" description="Basic and acidic residues" evidence="14">
    <location>
        <begin position="642"/>
        <end position="660"/>
    </location>
</feature>
<comment type="similarity">
    <text evidence="2">Belongs to the chromogranin/secretogranin protein family.</text>
</comment>
<comment type="subunit">
    <text evidence="13">Interacts with ITPR1 in the secretory granules.</text>
</comment>
<dbReference type="GO" id="GO:0030141">
    <property type="term" value="C:secretory granule"/>
    <property type="evidence" value="ECO:0000318"/>
    <property type="project" value="GO_Central"/>
</dbReference>
<feature type="compositionally biased region" description="Basic and acidic residues" evidence="14">
    <location>
        <begin position="551"/>
        <end position="630"/>
    </location>
</feature>
<feature type="region of interest" description="Disordered" evidence="14">
    <location>
        <begin position="58"/>
        <end position="80"/>
    </location>
</feature>
<dbReference type="AlphaFoldDB" id="A0A6I8MYA9"/>
<feature type="compositionally biased region" description="Basic and acidic residues" evidence="14">
    <location>
        <begin position="501"/>
        <end position="515"/>
    </location>
</feature>
<feature type="compositionally biased region" description="Basic and acidic residues" evidence="14">
    <location>
        <begin position="723"/>
        <end position="744"/>
    </location>
</feature>
<evidence type="ECO:0000313" key="16">
    <source>
        <dbReference type="Ensembl" id="ENSOANP00000033716.1"/>
    </source>
</evidence>
<keyword evidence="6" id="KW-0165">Cleavage on pair of basic residues</keyword>
<dbReference type="Pfam" id="PF15021">
    <property type="entry name" value="SHLD1_C"/>
    <property type="match status" value="1"/>
</dbReference>
<dbReference type="PANTHER" id="PTHR10583">
    <property type="entry name" value="CHROMOGRANIN"/>
    <property type="match status" value="1"/>
</dbReference>
<keyword evidence="5" id="KW-0765">Sulfation</keyword>
<evidence type="ECO:0000256" key="1">
    <source>
        <dbReference type="ARBA" id="ARBA00004613"/>
    </source>
</evidence>
<comment type="subcellular location">
    <subcellularLocation>
        <location evidence="1">Secreted</location>
    </subcellularLocation>
</comment>
<dbReference type="PROSITE" id="PS00422">
    <property type="entry name" value="GRANINS_1"/>
    <property type="match status" value="1"/>
</dbReference>
<feature type="compositionally biased region" description="Basic and acidic residues" evidence="14">
    <location>
        <begin position="523"/>
        <end position="532"/>
    </location>
</feature>
<dbReference type="RefSeq" id="XP_028927845.1">
    <property type="nucleotide sequence ID" value="XM_029072012.1"/>
</dbReference>
<dbReference type="PANTHER" id="PTHR10583:SF4">
    <property type="entry name" value="SECRETOGRANIN-1"/>
    <property type="match status" value="1"/>
</dbReference>
<protein>
    <recommendedName>
        <fullName evidence="11">Secretogranin-1</fullName>
    </recommendedName>
    <alternativeName>
        <fullName evidence="12">Chromogranin-B</fullName>
    </alternativeName>
</protein>
<dbReference type="Ensembl" id="ENSOANT00000075133.1">
    <property type="protein sequence ID" value="ENSOANP00000033716.1"/>
    <property type="gene ID" value="ENSOANG00000050119.1"/>
</dbReference>
<feature type="compositionally biased region" description="Basic and acidic residues" evidence="14">
    <location>
        <begin position="261"/>
        <end position="283"/>
    </location>
</feature>
<evidence type="ECO:0000313" key="17">
    <source>
        <dbReference type="Proteomes" id="UP000002279"/>
    </source>
</evidence>